<protein>
    <submittedName>
        <fullName evidence="2">CSEP0466 putative effector protein</fullName>
    </submittedName>
</protein>
<organism evidence="2 3">
    <name type="scientific">Blumeria graminis f. sp. hordei (strain DH14)</name>
    <name type="common">Barley powdery mildew</name>
    <name type="synonym">Oidium monilioides f. sp. hordei</name>
    <dbReference type="NCBI Taxonomy" id="546991"/>
    <lineage>
        <taxon>Eukaryota</taxon>
        <taxon>Fungi</taxon>
        <taxon>Dikarya</taxon>
        <taxon>Ascomycota</taxon>
        <taxon>Pezizomycotina</taxon>
        <taxon>Leotiomycetes</taxon>
        <taxon>Erysiphales</taxon>
        <taxon>Erysiphaceae</taxon>
        <taxon>Blumeria</taxon>
        <taxon>Blumeria hordei</taxon>
    </lineage>
</organism>
<dbReference type="EMBL" id="CAUH01006495">
    <property type="protein sequence ID" value="CCU82529.1"/>
    <property type="molecule type" value="Genomic_DNA"/>
</dbReference>
<name>N1JI07_BLUG1</name>
<gene>
    <name evidence="2" type="ORF">BGHDH14_bghG006495000001001</name>
</gene>
<evidence type="ECO:0000313" key="2">
    <source>
        <dbReference type="EMBL" id="CCU82529.1"/>
    </source>
</evidence>
<keyword evidence="3" id="KW-1185">Reference proteome</keyword>
<dbReference type="Proteomes" id="UP000015441">
    <property type="component" value="Unassembled WGS sequence"/>
</dbReference>
<dbReference type="InParanoid" id="N1JI07"/>
<sequence>MRLLGSLTAVPLIFSVFVVGEHGYICSDAEHVTNTFYDQALVEKSVTNARVRGSELSAAKLAANVEAKKYPQVWVDSEDYGFNETVLLWKYQGNSPESLEESNVFVFTNNSCDILGLLQKSGDKYTICKSVKNQNDKKTSSEILSKKPRPGIFSGGSGYYDNYAARGNRADDAITIPQNSNGAYGYVQQNSNPYPASGQYPQQGYGAPSSGGCPPGGCPPGGCPPGGCPPGGCPPGAVAHLAVAHVEVAHLAAAHLAVALLRTTQLRITNIAVAHLAVAHVEVAHLVVADVKTLSPALFTGVPPRGGFLKSQTPTTHINLMWRIINVFLELSKRPLTIKAKLKELRETKF</sequence>
<reference evidence="2 3" key="1">
    <citation type="journal article" date="2010" name="Science">
        <title>Genome expansion and gene loss in powdery mildew fungi reveal tradeoffs in extreme parasitism.</title>
        <authorList>
            <person name="Spanu P.D."/>
            <person name="Abbott J.C."/>
            <person name="Amselem J."/>
            <person name="Burgis T.A."/>
            <person name="Soanes D.M."/>
            <person name="Stueber K."/>
            <person name="Ver Loren van Themaat E."/>
            <person name="Brown J.K.M."/>
            <person name="Butcher S.A."/>
            <person name="Gurr S.J."/>
            <person name="Lebrun M.-H."/>
            <person name="Ridout C.J."/>
            <person name="Schulze-Lefert P."/>
            <person name="Talbot N.J."/>
            <person name="Ahmadinejad N."/>
            <person name="Ametz C."/>
            <person name="Barton G.R."/>
            <person name="Benjdia M."/>
            <person name="Bidzinski P."/>
            <person name="Bindschedler L.V."/>
            <person name="Both M."/>
            <person name="Brewer M.T."/>
            <person name="Cadle-Davidson L."/>
            <person name="Cadle-Davidson M.M."/>
            <person name="Collemare J."/>
            <person name="Cramer R."/>
            <person name="Frenkel O."/>
            <person name="Godfrey D."/>
            <person name="Harriman J."/>
            <person name="Hoede C."/>
            <person name="King B.C."/>
            <person name="Klages S."/>
            <person name="Kleemann J."/>
            <person name="Knoll D."/>
            <person name="Koti P.S."/>
            <person name="Kreplak J."/>
            <person name="Lopez-Ruiz F.J."/>
            <person name="Lu X."/>
            <person name="Maekawa T."/>
            <person name="Mahanil S."/>
            <person name="Micali C."/>
            <person name="Milgroom M.G."/>
            <person name="Montana G."/>
            <person name="Noir S."/>
            <person name="O'Connell R.J."/>
            <person name="Oberhaensli S."/>
            <person name="Parlange F."/>
            <person name="Pedersen C."/>
            <person name="Quesneville H."/>
            <person name="Reinhardt R."/>
            <person name="Rott M."/>
            <person name="Sacristan S."/>
            <person name="Schmidt S.M."/>
            <person name="Schoen M."/>
            <person name="Skamnioti P."/>
            <person name="Sommer H."/>
            <person name="Stephens A."/>
            <person name="Takahara H."/>
            <person name="Thordal-Christensen H."/>
            <person name="Vigouroux M."/>
            <person name="Wessling R."/>
            <person name="Wicker T."/>
            <person name="Panstruga R."/>
        </authorList>
    </citation>
    <scope>NUCLEOTIDE SEQUENCE [LARGE SCALE GENOMIC DNA]</scope>
    <source>
        <strain evidence="2">DH14</strain>
    </source>
</reference>
<proteinExistence type="predicted"/>
<dbReference type="AlphaFoldDB" id="N1JI07"/>
<comment type="caution">
    <text evidence="2">The sequence shown here is derived from an EMBL/GenBank/DDBJ whole genome shotgun (WGS) entry which is preliminary data.</text>
</comment>
<dbReference type="HOGENOM" id="CLU_792233_0_0_1"/>
<evidence type="ECO:0000313" key="3">
    <source>
        <dbReference type="Proteomes" id="UP000015441"/>
    </source>
</evidence>
<evidence type="ECO:0000256" key="1">
    <source>
        <dbReference type="SAM" id="SignalP"/>
    </source>
</evidence>
<feature type="signal peptide" evidence="1">
    <location>
        <begin position="1"/>
        <end position="20"/>
    </location>
</feature>
<accession>N1JI07</accession>
<keyword evidence="1" id="KW-0732">Signal</keyword>
<feature type="chain" id="PRO_5004106734" evidence="1">
    <location>
        <begin position="21"/>
        <end position="350"/>
    </location>
</feature>